<dbReference type="FunFam" id="1.10.10.60:FF:000132">
    <property type="entry name" value="AraC family transcriptional regulator"/>
    <property type="match status" value="1"/>
</dbReference>
<keyword evidence="2" id="KW-0805">Transcription regulation</keyword>
<evidence type="ECO:0000256" key="4">
    <source>
        <dbReference type="ARBA" id="ARBA00023163"/>
    </source>
</evidence>
<dbReference type="AlphaFoldDB" id="A0A370H862"/>
<evidence type="ECO:0000256" key="3">
    <source>
        <dbReference type="ARBA" id="ARBA00023125"/>
    </source>
</evidence>
<dbReference type="Proteomes" id="UP000255355">
    <property type="component" value="Unassembled WGS sequence"/>
</dbReference>
<dbReference type="STRING" id="1210089.GCA_001613165_07186"/>
<dbReference type="InterPro" id="IPR020449">
    <property type="entry name" value="Tscrpt_reg_AraC-type_HTH"/>
</dbReference>
<dbReference type="SUPFAM" id="SSF51182">
    <property type="entry name" value="RmlC-like cupins"/>
    <property type="match status" value="1"/>
</dbReference>
<protein>
    <recommendedName>
        <fullName evidence="5">HTH-type transcriptional regulator RipA</fullName>
    </recommendedName>
    <alternativeName>
        <fullName evidence="6">Repressor of iron proteins A</fullName>
    </alternativeName>
</protein>
<proteinExistence type="predicted"/>
<evidence type="ECO:0000313" key="9">
    <source>
        <dbReference type="Proteomes" id="UP000255355"/>
    </source>
</evidence>
<keyword evidence="9" id="KW-1185">Reference proteome</keyword>
<sequence length="223" mass="24738">MFTSSGAVEVRTDAGSWIAPGDRAIWIPAGCWHEHHFYGPTRFHCVAFATGLDERARPSVLTVSPLVRELIIACSAEPDAPAAEAERLHRVLLDRLRRSPEQPLRLPAARDPRLRRACALVERDLTAGWTLGALGREVGAAERTLTRLFRAEFAMTFPQWRTQLRLHRATQLLAEEVAVTAVAHRCGWSSPSAFIDVYRRTLGHTPGTYRSAPNAVVSAADRQ</sequence>
<evidence type="ECO:0000259" key="7">
    <source>
        <dbReference type="PROSITE" id="PS01124"/>
    </source>
</evidence>
<dbReference type="PROSITE" id="PS01124">
    <property type="entry name" value="HTH_ARAC_FAMILY_2"/>
    <property type="match status" value="1"/>
</dbReference>
<dbReference type="PANTHER" id="PTHR11019:SF199">
    <property type="entry name" value="HTH-TYPE TRANSCRIPTIONAL REGULATOR NIMR"/>
    <property type="match status" value="1"/>
</dbReference>
<reference evidence="8 9" key="1">
    <citation type="submission" date="2018-07" db="EMBL/GenBank/DDBJ databases">
        <title>Genomic Encyclopedia of Type Strains, Phase IV (KMG-IV): sequencing the most valuable type-strain genomes for metagenomic binning, comparative biology and taxonomic classification.</title>
        <authorList>
            <person name="Goeker M."/>
        </authorList>
    </citation>
    <scope>NUCLEOTIDE SEQUENCE [LARGE SCALE GENOMIC DNA]</scope>
    <source>
        <strain evidence="8 9">DSM 44952</strain>
    </source>
</reference>
<dbReference type="PRINTS" id="PR00032">
    <property type="entry name" value="HTHARAC"/>
</dbReference>
<dbReference type="Pfam" id="PF12833">
    <property type="entry name" value="HTH_18"/>
    <property type="match status" value="1"/>
</dbReference>
<organism evidence="8 9">
    <name type="scientific">Nocardia mexicana</name>
    <dbReference type="NCBI Taxonomy" id="279262"/>
    <lineage>
        <taxon>Bacteria</taxon>
        <taxon>Bacillati</taxon>
        <taxon>Actinomycetota</taxon>
        <taxon>Actinomycetes</taxon>
        <taxon>Mycobacteriales</taxon>
        <taxon>Nocardiaceae</taxon>
        <taxon>Nocardia</taxon>
    </lineage>
</organism>
<evidence type="ECO:0000256" key="1">
    <source>
        <dbReference type="ARBA" id="ARBA00022491"/>
    </source>
</evidence>
<keyword evidence="3 8" id="KW-0238">DNA-binding</keyword>
<dbReference type="InterPro" id="IPR009057">
    <property type="entry name" value="Homeodomain-like_sf"/>
</dbReference>
<dbReference type="InterPro" id="IPR011051">
    <property type="entry name" value="RmlC_Cupin_sf"/>
</dbReference>
<dbReference type="PANTHER" id="PTHR11019">
    <property type="entry name" value="HTH-TYPE TRANSCRIPTIONAL REGULATOR NIMR"/>
    <property type="match status" value="1"/>
</dbReference>
<evidence type="ECO:0000313" key="8">
    <source>
        <dbReference type="EMBL" id="RDI52852.1"/>
    </source>
</evidence>
<dbReference type="GO" id="GO:0003700">
    <property type="term" value="F:DNA-binding transcription factor activity"/>
    <property type="evidence" value="ECO:0007669"/>
    <property type="project" value="InterPro"/>
</dbReference>
<dbReference type="SUPFAM" id="SSF46689">
    <property type="entry name" value="Homeodomain-like"/>
    <property type="match status" value="2"/>
</dbReference>
<name>A0A370H862_9NOCA</name>
<gene>
    <name evidence="8" type="ORF">DFR68_103239</name>
</gene>
<dbReference type="EMBL" id="QQAZ01000003">
    <property type="protein sequence ID" value="RDI52852.1"/>
    <property type="molecule type" value="Genomic_DNA"/>
</dbReference>
<evidence type="ECO:0000256" key="5">
    <source>
        <dbReference type="ARBA" id="ARBA00074140"/>
    </source>
</evidence>
<evidence type="ECO:0000256" key="6">
    <source>
        <dbReference type="ARBA" id="ARBA00079449"/>
    </source>
</evidence>
<keyword evidence="4" id="KW-0804">Transcription</keyword>
<dbReference type="SMART" id="SM00342">
    <property type="entry name" value="HTH_ARAC"/>
    <property type="match status" value="1"/>
</dbReference>
<dbReference type="InterPro" id="IPR018060">
    <property type="entry name" value="HTH_AraC"/>
</dbReference>
<feature type="domain" description="HTH araC/xylS-type" evidence="7">
    <location>
        <begin position="115"/>
        <end position="212"/>
    </location>
</feature>
<comment type="caution">
    <text evidence="8">The sequence shown here is derived from an EMBL/GenBank/DDBJ whole genome shotgun (WGS) entry which is preliminary data.</text>
</comment>
<evidence type="ECO:0000256" key="2">
    <source>
        <dbReference type="ARBA" id="ARBA00023015"/>
    </source>
</evidence>
<dbReference type="GO" id="GO:0043565">
    <property type="term" value="F:sequence-specific DNA binding"/>
    <property type="evidence" value="ECO:0007669"/>
    <property type="project" value="InterPro"/>
</dbReference>
<dbReference type="Gene3D" id="1.10.10.60">
    <property type="entry name" value="Homeodomain-like"/>
    <property type="match status" value="2"/>
</dbReference>
<accession>A0A370H862</accession>
<keyword evidence="1" id="KW-0678">Repressor</keyword>